<proteinExistence type="predicted"/>
<comment type="caution">
    <text evidence="2">The sequence shown here is derived from an EMBL/GenBank/DDBJ whole genome shotgun (WGS) entry which is preliminary data.</text>
</comment>
<gene>
    <name evidence="2" type="ORF">Syun_020322</name>
</gene>
<reference evidence="2 3" key="1">
    <citation type="submission" date="2024-01" db="EMBL/GenBank/DDBJ databases">
        <title>Genome assemblies of Stephania.</title>
        <authorList>
            <person name="Yang L."/>
        </authorList>
    </citation>
    <scope>NUCLEOTIDE SEQUENCE [LARGE SCALE GENOMIC DNA]</scope>
    <source>
        <strain evidence="2">YNDBR</strain>
        <tissue evidence="2">Leaf</tissue>
    </source>
</reference>
<organism evidence="2 3">
    <name type="scientific">Stephania yunnanensis</name>
    <dbReference type="NCBI Taxonomy" id="152371"/>
    <lineage>
        <taxon>Eukaryota</taxon>
        <taxon>Viridiplantae</taxon>
        <taxon>Streptophyta</taxon>
        <taxon>Embryophyta</taxon>
        <taxon>Tracheophyta</taxon>
        <taxon>Spermatophyta</taxon>
        <taxon>Magnoliopsida</taxon>
        <taxon>Ranunculales</taxon>
        <taxon>Menispermaceae</taxon>
        <taxon>Menispermoideae</taxon>
        <taxon>Cissampelideae</taxon>
        <taxon>Stephania</taxon>
    </lineage>
</organism>
<evidence type="ECO:0000313" key="2">
    <source>
        <dbReference type="EMBL" id="KAK9113525.1"/>
    </source>
</evidence>
<dbReference type="InterPro" id="IPR025312">
    <property type="entry name" value="DUF4216"/>
</dbReference>
<feature type="domain" description="DUF4216" evidence="1">
    <location>
        <begin position="13"/>
        <end position="55"/>
    </location>
</feature>
<sequence length="153" mass="17856">MLEITRQEYAKINISLVLIYTNKTWYENDPYVLVSQVRQVFYLNDTKLCDSWRIVREIKPRNVLDVVEVEDERRSNSEVFQEEVQDTASAGVSDEINALQLMRNDMIPIEVDVSTSRRDDVLSVGIIIDSESDEDVEVMDYSSDENEFMSKFK</sequence>
<accession>A0AAP0IDY8</accession>
<evidence type="ECO:0000259" key="1">
    <source>
        <dbReference type="Pfam" id="PF13952"/>
    </source>
</evidence>
<dbReference type="Pfam" id="PF13952">
    <property type="entry name" value="DUF4216"/>
    <property type="match status" value="1"/>
</dbReference>
<keyword evidence="3" id="KW-1185">Reference proteome</keyword>
<protein>
    <recommendedName>
        <fullName evidence="1">DUF4216 domain-containing protein</fullName>
    </recommendedName>
</protein>
<dbReference type="Proteomes" id="UP001420932">
    <property type="component" value="Unassembled WGS sequence"/>
</dbReference>
<dbReference type="EMBL" id="JBBNAF010000009">
    <property type="protein sequence ID" value="KAK9113525.1"/>
    <property type="molecule type" value="Genomic_DNA"/>
</dbReference>
<dbReference type="AlphaFoldDB" id="A0AAP0IDY8"/>
<name>A0AAP0IDY8_9MAGN</name>
<evidence type="ECO:0000313" key="3">
    <source>
        <dbReference type="Proteomes" id="UP001420932"/>
    </source>
</evidence>